<comment type="caution">
    <text evidence="2">The sequence shown here is derived from an EMBL/GenBank/DDBJ whole genome shotgun (WGS) entry which is preliminary data.</text>
</comment>
<evidence type="ECO:0000313" key="3">
    <source>
        <dbReference type="Proteomes" id="UP001596447"/>
    </source>
</evidence>
<sequence>MSTHASTHDSTAPPARPSTTATASDAETDTSTTAPDTDASWVARCQSQFDAGSTDRLGNLADGENAYVGGSH</sequence>
<organism evidence="2 3">
    <name type="scientific">Halospeciosus flavus</name>
    <dbReference type="NCBI Taxonomy" id="3032283"/>
    <lineage>
        <taxon>Archaea</taxon>
        <taxon>Methanobacteriati</taxon>
        <taxon>Methanobacteriota</taxon>
        <taxon>Stenosarchaea group</taxon>
        <taxon>Halobacteria</taxon>
        <taxon>Halobacteriales</taxon>
        <taxon>Halobacteriaceae</taxon>
        <taxon>Halospeciosus</taxon>
    </lineage>
</organism>
<feature type="region of interest" description="Disordered" evidence="1">
    <location>
        <begin position="1"/>
        <end position="72"/>
    </location>
</feature>
<feature type="compositionally biased region" description="Low complexity" evidence="1">
    <location>
        <begin position="10"/>
        <end position="40"/>
    </location>
</feature>
<accession>A0ABD5Z8Z5</accession>
<evidence type="ECO:0000313" key="2">
    <source>
        <dbReference type="EMBL" id="MFC7201490.1"/>
    </source>
</evidence>
<gene>
    <name evidence="2" type="ORF">ACFQJ9_19125</name>
</gene>
<dbReference type="EMBL" id="JBHTAR010000011">
    <property type="protein sequence ID" value="MFC7201490.1"/>
    <property type="molecule type" value="Genomic_DNA"/>
</dbReference>
<dbReference type="Proteomes" id="UP001596447">
    <property type="component" value="Unassembled WGS sequence"/>
</dbReference>
<proteinExistence type="predicted"/>
<name>A0ABD5Z8Z5_9EURY</name>
<dbReference type="RefSeq" id="WP_279528234.1">
    <property type="nucleotide sequence ID" value="NZ_CP122312.1"/>
</dbReference>
<protein>
    <submittedName>
        <fullName evidence="2">Uncharacterized protein</fullName>
    </submittedName>
</protein>
<dbReference type="AlphaFoldDB" id="A0ABD5Z8Z5"/>
<keyword evidence="3" id="KW-1185">Reference proteome</keyword>
<evidence type="ECO:0000256" key="1">
    <source>
        <dbReference type="SAM" id="MobiDB-lite"/>
    </source>
</evidence>
<reference evidence="2 3" key="1">
    <citation type="journal article" date="2019" name="Int. J. Syst. Evol. Microbiol.">
        <title>The Global Catalogue of Microorganisms (GCM) 10K type strain sequencing project: providing services to taxonomists for standard genome sequencing and annotation.</title>
        <authorList>
            <consortium name="The Broad Institute Genomics Platform"/>
            <consortium name="The Broad Institute Genome Sequencing Center for Infectious Disease"/>
            <person name="Wu L."/>
            <person name="Ma J."/>
        </authorList>
    </citation>
    <scope>NUCLEOTIDE SEQUENCE [LARGE SCALE GENOMIC DNA]</scope>
    <source>
        <strain evidence="2 3">XZGYJ-43</strain>
    </source>
</reference>